<accession>A0A644Z6B9</accession>
<dbReference type="GO" id="GO:0005524">
    <property type="term" value="F:ATP binding"/>
    <property type="evidence" value="ECO:0007669"/>
    <property type="project" value="InterPro"/>
</dbReference>
<feature type="domain" description="ATPase AAA-type core" evidence="1">
    <location>
        <begin position="433"/>
        <end position="506"/>
    </location>
</feature>
<dbReference type="InterPro" id="IPR027417">
    <property type="entry name" value="P-loop_NTPase"/>
</dbReference>
<name>A0A644Z6B9_9ZZZZ</name>
<dbReference type="SUPFAM" id="SSF52540">
    <property type="entry name" value="P-loop containing nucleoside triphosphate hydrolases"/>
    <property type="match status" value="1"/>
</dbReference>
<dbReference type="PANTHER" id="PTHR43581">
    <property type="entry name" value="ATP/GTP PHOSPHATASE"/>
    <property type="match status" value="1"/>
</dbReference>
<dbReference type="PANTHER" id="PTHR43581:SF2">
    <property type="entry name" value="EXCINUCLEASE ATPASE SUBUNIT"/>
    <property type="match status" value="1"/>
</dbReference>
<evidence type="ECO:0000259" key="1">
    <source>
        <dbReference type="Pfam" id="PF13304"/>
    </source>
</evidence>
<sequence length="524" mass="59302">MNDVTLEIGERCVILLGENGMGKSTMLRMLRDLLAGDFCEMTQFPFEKASLRAGNQRVDIRYEDLFPERDAFLRYAVRESGMSLAVGEAMRGTGLPVPAGDATDESWRDFLSVMLAGVDNKEYCRRLACIYWGDDESPLFFSGDEYKRNAERLRQCLSNLEYSNSFLLSPIAKRNKAGAVTLKLSQLMGLQSADLSLAYGTALYSGLVRAVRFCGSDGIELNNSFLPTYQPRNAELDMDMFGNRLHTLSNYVGHCAIDQDVRQLKETYEHLARATRRSRVIAENIFSGLDEDVLPVAAIIADHYYTETDIVSINARAASYFLDTIGTERACGLTDASEFWKFIEKNREFIEDYIMPALIKDSIFDYYLKEVFSGEADEQRCDQVGDALKRFVEGERDYVLSLKPERIRRYEGELSRFMFNKQVSVTPMGLRLADRKGRKISLTNLSSGEHNLICMLTYAFFFDDCALLIDEPELSLSIVWQSWLLPSILRNSKAGCIIAATHSPYIAEDESVQEFISPLGIKEI</sequence>
<reference evidence="2" key="1">
    <citation type="submission" date="2019-08" db="EMBL/GenBank/DDBJ databases">
        <authorList>
            <person name="Kucharzyk K."/>
            <person name="Murdoch R.W."/>
            <person name="Higgins S."/>
            <person name="Loffler F."/>
        </authorList>
    </citation>
    <scope>NUCLEOTIDE SEQUENCE</scope>
</reference>
<dbReference type="Gene3D" id="3.40.50.300">
    <property type="entry name" value="P-loop containing nucleotide triphosphate hydrolases"/>
    <property type="match status" value="1"/>
</dbReference>
<proteinExistence type="predicted"/>
<dbReference type="AlphaFoldDB" id="A0A644Z6B9"/>
<protein>
    <recommendedName>
        <fullName evidence="1">ATPase AAA-type core domain-containing protein</fullName>
    </recommendedName>
</protein>
<gene>
    <name evidence="2" type="ORF">SDC9_82762</name>
</gene>
<evidence type="ECO:0000313" key="2">
    <source>
        <dbReference type="EMBL" id="MPM36167.1"/>
    </source>
</evidence>
<comment type="caution">
    <text evidence="2">The sequence shown here is derived from an EMBL/GenBank/DDBJ whole genome shotgun (WGS) entry which is preliminary data.</text>
</comment>
<dbReference type="InterPro" id="IPR003959">
    <property type="entry name" value="ATPase_AAA_core"/>
</dbReference>
<dbReference type="EMBL" id="VSSQ01007519">
    <property type="protein sequence ID" value="MPM36167.1"/>
    <property type="molecule type" value="Genomic_DNA"/>
</dbReference>
<dbReference type="Pfam" id="PF13304">
    <property type="entry name" value="AAA_21"/>
    <property type="match status" value="1"/>
</dbReference>
<dbReference type="GO" id="GO:0016887">
    <property type="term" value="F:ATP hydrolysis activity"/>
    <property type="evidence" value="ECO:0007669"/>
    <property type="project" value="InterPro"/>
</dbReference>
<organism evidence="2">
    <name type="scientific">bioreactor metagenome</name>
    <dbReference type="NCBI Taxonomy" id="1076179"/>
    <lineage>
        <taxon>unclassified sequences</taxon>
        <taxon>metagenomes</taxon>
        <taxon>ecological metagenomes</taxon>
    </lineage>
</organism>
<dbReference type="InterPro" id="IPR051396">
    <property type="entry name" value="Bact_Antivir_Def_Nuclease"/>
</dbReference>